<feature type="transmembrane region" description="Helical" evidence="8">
    <location>
        <begin position="157"/>
        <end position="181"/>
    </location>
</feature>
<evidence type="ECO:0000256" key="4">
    <source>
        <dbReference type="ARBA" id="ARBA00022692"/>
    </source>
</evidence>
<evidence type="ECO:0000256" key="7">
    <source>
        <dbReference type="SAM" id="MobiDB-lite"/>
    </source>
</evidence>
<evidence type="ECO:0000256" key="1">
    <source>
        <dbReference type="ARBA" id="ARBA00004141"/>
    </source>
</evidence>
<keyword evidence="3" id="KW-0328">Glycosyltransferase</keyword>
<dbReference type="Gene3D" id="1.10.150.50">
    <property type="entry name" value="Transcription Factor, Ets-1"/>
    <property type="match status" value="2"/>
</dbReference>
<organism evidence="10 11">
    <name type="scientific">Lingula anatina</name>
    <name type="common">Brachiopod</name>
    <name type="synonym">Lingula unguis</name>
    <dbReference type="NCBI Taxonomy" id="7574"/>
    <lineage>
        <taxon>Eukaryota</taxon>
        <taxon>Metazoa</taxon>
        <taxon>Spiralia</taxon>
        <taxon>Lophotrochozoa</taxon>
        <taxon>Brachiopoda</taxon>
        <taxon>Linguliformea</taxon>
        <taxon>Lingulata</taxon>
        <taxon>Lingulida</taxon>
        <taxon>Linguloidea</taxon>
        <taxon>Lingulidae</taxon>
        <taxon>Lingula</taxon>
    </lineage>
</organism>
<feature type="transmembrane region" description="Helical" evidence="8">
    <location>
        <begin position="913"/>
        <end position="934"/>
    </location>
</feature>
<feature type="compositionally biased region" description="Basic residues" evidence="7">
    <location>
        <begin position="1534"/>
        <end position="1547"/>
    </location>
</feature>
<feature type="compositionally biased region" description="Basic and acidic residues" evidence="7">
    <location>
        <begin position="1561"/>
        <end position="1578"/>
    </location>
</feature>
<dbReference type="PANTHER" id="PTHR22914">
    <property type="entry name" value="CHITIN SYNTHASE"/>
    <property type="match status" value="1"/>
</dbReference>
<dbReference type="GO" id="GO:0006031">
    <property type="term" value="P:chitin biosynthetic process"/>
    <property type="evidence" value="ECO:0007669"/>
    <property type="project" value="TreeGrafter"/>
</dbReference>
<dbReference type="Pfam" id="PF07647">
    <property type="entry name" value="SAM_2"/>
    <property type="match status" value="1"/>
</dbReference>
<dbReference type="GO" id="GO:0004100">
    <property type="term" value="F:chitin synthase activity"/>
    <property type="evidence" value="ECO:0007669"/>
    <property type="project" value="UniProtKB-EC"/>
</dbReference>
<dbReference type="PROSITE" id="PS50105">
    <property type="entry name" value="SAM_DOMAIN"/>
    <property type="match status" value="2"/>
</dbReference>
<evidence type="ECO:0000256" key="5">
    <source>
        <dbReference type="ARBA" id="ARBA00022989"/>
    </source>
</evidence>
<dbReference type="Proteomes" id="UP000085678">
    <property type="component" value="Unplaced"/>
</dbReference>
<dbReference type="OrthoDB" id="370884at2759"/>
<dbReference type="InterPro" id="IPR013761">
    <property type="entry name" value="SAM/pointed_sf"/>
</dbReference>
<dbReference type="PANTHER" id="PTHR22914:SF41">
    <property type="entry name" value="CHITIN SYNTHASE 7"/>
    <property type="match status" value="1"/>
</dbReference>
<feature type="transmembrane region" description="Helical" evidence="8">
    <location>
        <begin position="1064"/>
        <end position="1083"/>
    </location>
</feature>
<dbReference type="RefSeq" id="XP_013407366.1">
    <property type="nucleotide sequence ID" value="XM_013551912.1"/>
</dbReference>
<feature type="transmembrane region" description="Helical" evidence="8">
    <location>
        <begin position="519"/>
        <end position="542"/>
    </location>
</feature>
<feature type="transmembrane region" description="Helical" evidence="8">
    <location>
        <begin position="1037"/>
        <end position="1058"/>
    </location>
</feature>
<dbReference type="STRING" id="7574.A0A1S3JAZ1"/>
<dbReference type="Pfam" id="PF00536">
    <property type="entry name" value="SAM_1"/>
    <property type="match status" value="1"/>
</dbReference>
<feature type="transmembrane region" description="Helical" evidence="8">
    <location>
        <begin position="287"/>
        <end position="306"/>
    </location>
</feature>
<dbReference type="SUPFAM" id="SSF47769">
    <property type="entry name" value="SAM/Pointed domain"/>
    <property type="match status" value="2"/>
</dbReference>
<dbReference type="GO" id="GO:0016020">
    <property type="term" value="C:membrane"/>
    <property type="evidence" value="ECO:0007669"/>
    <property type="project" value="UniProtKB-SubCell"/>
</dbReference>
<feature type="transmembrane region" description="Helical" evidence="8">
    <location>
        <begin position="403"/>
        <end position="424"/>
    </location>
</feature>
<feature type="region of interest" description="Disordered" evidence="7">
    <location>
        <begin position="1146"/>
        <end position="1181"/>
    </location>
</feature>
<name>A0A1S3JAZ1_LINAN</name>
<dbReference type="InterPro" id="IPR001660">
    <property type="entry name" value="SAM"/>
</dbReference>
<keyword evidence="6 8" id="KW-0472">Membrane</keyword>
<feature type="transmembrane region" description="Helical" evidence="8">
    <location>
        <begin position="974"/>
        <end position="996"/>
    </location>
</feature>
<evidence type="ECO:0000313" key="11">
    <source>
        <dbReference type="RefSeq" id="XP_013407366.1"/>
    </source>
</evidence>
<feature type="compositionally biased region" description="Polar residues" evidence="7">
    <location>
        <begin position="1151"/>
        <end position="1163"/>
    </location>
</feature>
<feature type="transmembrane region" description="Helical" evidence="8">
    <location>
        <begin position="480"/>
        <end position="499"/>
    </location>
</feature>
<comment type="subcellular location">
    <subcellularLocation>
        <location evidence="1">Membrane</location>
        <topology evidence="1">Multi-pass membrane protein</topology>
    </subcellularLocation>
</comment>
<keyword evidence="5 8" id="KW-1133">Transmembrane helix</keyword>
<feature type="transmembrane region" description="Helical" evidence="8">
    <location>
        <begin position="223"/>
        <end position="242"/>
    </location>
</feature>
<evidence type="ECO:0000313" key="10">
    <source>
        <dbReference type="Proteomes" id="UP000085678"/>
    </source>
</evidence>
<dbReference type="SUPFAM" id="SSF53448">
    <property type="entry name" value="Nucleotide-diphospho-sugar transferases"/>
    <property type="match status" value="1"/>
</dbReference>
<dbReference type="Gene3D" id="3.90.550.10">
    <property type="entry name" value="Spore Coat Polysaccharide Biosynthesis Protein SpsA, Chain A"/>
    <property type="match status" value="1"/>
</dbReference>
<feature type="transmembrane region" description="Helical" evidence="8">
    <location>
        <begin position="193"/>
        <end position="217"/>
    </location>
</feature>
<reference evidence="11" key="1">
    <citation type="submission" date="2025-08" db="UniProtKB">
        <authorList>
            <consortium name="RefSeq"/>
        </authorList>
    </citation>
    <scope>IDENTIFICATION</scope>
    <source>
        <tissue evidence="11">Gonads</tissue>
    </source>
</reference>
<evidence type="ECO:0000256" key="8">
    <source>
        <dbReference type="SAM" id="Phobius"/>
    </source>
</evidence>
<feature type="region of interest" description="Disordered" evidence="7">
    <location>
        <begin position="1527"/>
        <end position="1585"/>
    </location>
</feature>
<dbReference type="InterPro" id="IPR004835">
    <property type="entry name" value="Chitin_synth"/>
</dbReference>
<accession>A0A1S3JAZ1</accession>
<feature type="transmembrane region" description="Helical" evidence="8">
    <location>
        <begin position="946"/>
        <end position="968"/>
    </location>
</feature>
<dbReference type="Pfam" id="PF03142">
    <property type="entry name" value="Chitin_synth_2"/>
    <property type="match status" value="1"/>
</dbReference>
<proteinExistence type="predicted"/>
<dbReference type="GO" id="GO:0071944">
    <property type="term" value="C:cell periphery"/>
    <property type="evidence" value="ECO:0007669"/>
    <property type="project" value="TreeGrafter"/>
</dbReference>
<sequence>MASERSDSLTLPVTEQNAVAGGQEVQFRSTAKVQSFQNSADADTPDATYDEHLTVGKKSKVEAELNARLLYSQRPSKALTILKWLVTFVMFACVTAAIVASKLSAVYIARAVNETFQDANSTGFNLGKINPSYPRRKDVAPTVPSQHSDGNKLRQEVAFLMVILTTMFPYLVTLVVAVWVGSFRRDMPWPSGLAVFWGIVGSILEVTGLLLLCLITMRNYNPIVAVFLMNGVFFIPIITSLVKSFRRLETTNKIHFFAFLFAFFMEVGGMVTSMFQGYTDVHVPERLSWETPIAMLFLSLAWCPLIQKAQLYPQRSAHVEFEMSRNMTRSTIALRQSGVRMQAANHSLSPDGSYIDDQDIQASPHTASMRSGEFGASTVNIDDLIDVMPNSSARWKQSILTSIWKLVLTPCIALAFAALADIHYDPDVLSTLFTFIGQYKGFDINTWHSNLVIYFILNITCSFLGYILSLFACMMCMQKYAFALPLLLSTPCAVAFLAIRTYLGKNTHDARVIDFEKSLYWQVPAGVALFLAQILSTGVFIFRHQIVVMEKEPFLFWLPGYNATLLEQWLQLSRKTTQSMYRYEAPLERAKRTRVYICTTMYREADYEMEQFLRSLECINRAQAGLDRHFEAHIFFDAAVRDKKASDFLLQLVSLVETVLDSPTIEATRLMTPYGMSMSWQLRAPPGKRGMALTIHLKDNFKVKNKKRWSQVMYMSYVMDFLMKANDDMSDHETFILTTDADVKFSTDSVEALLDNMVRDNNVGAVCARTHPMGSGPLVWYQTFDYAIGHWFQKAANDVLGTVLCCPGCFSVYRVAALRDVLPLYSSKVTKADEFLTKDMGEDRWLCTLMVQAGWRLEYSAAAEDSTHCPEDFDEFFKQRRRWIPSTLANQFLILKDWLLVTKFNDQVRMYFALYQALLVVSTLLGPGTVILIVAGGLNYSLCLNFNWMVVLLLLITIAYAMVCLLTTQETQLLVGKILTFVFALIMAAVSVGTAVQIGEDIGRATHAVNLTEYKHCGKTIPVNLANSIIPLSTTTLYFAAIVGMFLLAGLMHLFEVMALFQGLWYLLCLPSGYLLLMVYSVCNITDRSWGTREEKKDTPNVMTSSVPWRTKIATFWKGYLCCCFYRKTEQQIDVERRSSLPVETLDPDQVSVSTGHHSTMTKDTYRESATPRQEDEDSSDYEITGEELMYQRSSHGRQKSSTYRSRAKSIHSSYNDTREGLVLVENWLEGDLKKYASRLRRQGFDDTRFLADMTEKELKACGVEVKAHRKAIIEDIKQLPHPEIETFVPIDSWEWLQYLGMDQYYPHFKKNRIVHRKDFEILKGMSQEEIRNDLGVRKPGHLKFLLKAIKNLRWPTEQEIRLQETRKKFDDLPLYYLHEIKADENEFWNKLRKKCLLPNSKAFGTEEELKDKLVELRNFYLILFAVINALWLIFILLLANEKVLFVLGTNPLGLAFLVVFGIVLVIQFLAMIVHRIATWMHMIARAPYVFGKPFQTTWGFHQGDTLSGSVNLDYWVTEEARAKYRQKAERQISKRRHTYSRKGKSSKKPEVTGNSKKSINKSDRESMEPLLKEEGRSVGRSFIT</sequence>
<feature type="transmembrane region" description="Helical" evidence="8">
    <location>
        <begin position="254"/>
        <end position="275"/>
    </location>
</feature>
<evidence type="ECO:0000256" key="3">
    <source>
        <dbReference type="ARBA" id="ARBA00022676"/>
    </source>
</evidence>
<dbReference type="EC" id="2.4.1.16" evidence="2"/>
<feature type="transmembrane region" description="Helical" evidence="8">
    <location>
        <begin position="81"/>
        <end position="100"/>
    </location>
</feature>
<protein>
    <recommendedName>
        <fullName evidence="2">chitin synthase</fullName>
        <ecNumber evidence="2">2.4.1.16</ecNumber>
    </recommendedName>
</protein>
<dbReference type="InterPro" id="IPR029044">
    <property type="entry name" value="Nucleotide-diphossugar_trans"/>
</dbReference>
<dbReference type="KEGG" id="lak:106171524"/>
<feature type="transmembrane region" description="Helical" evidence="8">
    <location>
        <begin position="1420"/>
        <end position="1440"/>
    </location>
</feature>
<dbReference type="InParanoid" id="A0A1S3JAZ1"/>
<feature type="transmembrane region" description="Helical" evidence="8">
    <location>
        <begin position="1452"/>
        <end position="1474"/>
    </location>
</feature>
<dbReference type="SMART" id="SM00454">
    <property type="entry name" value="SAM"/>
    <property type="match status" value="2"/>
</dbReference>
<dbReference type="OMA" id="ADENEFW"/>
<keyword evidence="3" id="KW-0808">Transferase</keyword>
<evidence type="ECO:0000256" key="6">
    <source>
        <dbReference type="ARBA" id="ARBA00023136"/>
    </source>
</evidence>
<dbReference type="GeneID" id="106171524"/>
<gene>
    <name evidence="11" type="primary">LOC106171524</name>
</gene>
<feature type="domain" description="SAM" evidence="9">
    <location>
        <begin position="1295"/>
        <end position="1356"/>
    </location>
</feature>
<keyword evidence="10" id="KW-1185">Reference proteome</keyword>
<evidence type="ECO:0000259" key="9">
    <source>
        <dbReference type="PROSITE" id="PS50105"/>
    </source>
</evidence>
<evidence type="ECO:0000256" key="2">
    <source>
        <dbReference type="ARBA" id="ARBA00012543"/>
    </source>
</evidence>
<keyword evidence="4 8" id="KW-0812">Transmembrane</keyword>
<feature type="transmembrane region" description="Helical" evidence="8">
    <location>
        <begin position="451"/>
        <end position="473"/>
    </location>
</feature>
<feature type="domain" description="SAM" evidence="9">
    <location>
        <begin position="1225"/>
        <end position="1283"/>
    </location>
</feature>